<sequence>GFYPVSTGFTPENIRVFDLQEGGFLEYRPLHPYFTEGVAAQKLFMLMQTSTETLKTLQITTKERRMVLDSLLAFYQLHLPELGKIKSLEVLRMMMGKS</sequence>
<accession>A0A3B0UH27</accession>
<name>A0A3B0UH27_9ZZZZ</name>
<gene>
    <name evidence="1" type="ORF">MNBD_BACTEROID07-449</name>
</gene>
<dbReference type="EMBL" id="UOET01000241">
    <property type="protein sequence ID" value="VAW28450.1"/>
    <property type="molecule type" value="Genomic_DNA"/>
</dbReference>
<dbReference type="AlphaFoldDB" id="A0A3B0UH27"/>
<evidence type="ECO:0000313" key="1">
    <source>
        <dbReference type="EMBL" id="VAW28450.1"/>
    </source>
</evidence>
<protein>
    <recommendedName>
        <fullName evidence="2">DNA repair protein RecO</fullName>
    </recommendedName>
</protein>
<proteinExistence type="predicted"/>
<organism evidence="1">
    <name type="scientific">hydrothermal vent metagenome</name>
    <dbReference type="NCBI Taxonomy" id="652676"/>
    <lineage>
        <taxon>unclassified sequences</taxon>
        <taxon>metagenomes</taxon>
        <taxon>ecological metagenomes</taxon>
    </lineage>
</organism>
<feature type="non-terminal residue" evidence="1">
    <location>
        <position position="1"/>
    </location>
</feature>
<reference evidence="1" key="1">
    <citation type="submission" date="2018-06" db="EMBL/GenBank/DDBJ databases">
        <authorList>
            <person name="Zhirakovskaya E."/>
        </authorList>
    </citation>
    <scope>NUCLEOTIDE SEQUENCE</scope>
</reference>
<evidence type="ECO:0008006" key="2">
    <source>
        <dbReference type="Google" id="ProtNLM"/>
    </source>
</evidence>